<dbReference type="RefSeq" id="XP_001016645.2">
    <property type="nucleotide sequence ID" value="XM_001016645.3"/>
</dbReference>
<accession>I7MEI1</accession>
<dbReference type="PANTHER" id="PTHR33477:SF2">
    <property type="entry name" value="2-PHOSPHOGLYCERATE KINASE"/>
    <property type="match status" value="1"/>
</dbReference>
<dbReference type="InterPro" id="IPR027417">
    <property type="entry name" value="P-loop_NTPase"/>
</dbReference>
<organism evidence="1 2">
    <name type="scientific">Tetrahymena thermophila (strain SB210)</name>
    <dbReference type="NCBI Taxonomy" id="312017"/>
    <lineage>
        <taxon>Eukaryota</taxon>
        <taxon>Sar</taxon>
        <taxon>Alveolata</taxon>
        <taxon>Ciliophora</taxon>
        <taxon>Intramacronucleata</taxon>
        <taxon>Oligohymenophorea</taxon>
        <taxon>Hymenostomatida</taxon>
        <taxon>Tetrahymenina</taxon>
        <taxon>Tetrahymenidae</taxon>
        <taxon>Tetrahymena</taxon>
    </lineage>
</organism>
<dbReference type="InParanoid" id="I7MEI1"/>
<dbReference type="KEGG" id="tet:TTHERM_00190680"/>
<dbReference type="GeneID" id="7846728"/>
<dbReference type="PANTHER" id="PTHR33477">
    <property type="entry name" value="P-LOOP NTPASE DOMAIN-CONTAINING PROTEIN LPA1 HOMOLOG 1"/>
    <property type="match status" value="1"/>
</dbReference>
<protein>
    <submittedName>
        <fullName evidence="1">ATP/GTP nucleotide-binding protein, putative</fullName>
    </submittedName>
</protein>
<dbReference type="Gene3D" id="3.40.50.300">
    <property type="entry name" value="P-loop containing nucleotide triphosphate hydrolases"/>
    <property type="match status" value="1"/>
</dbReference>
<evidence type="ECO:0000313" key="2">
    <source>
        <dbReference type="Proteomes" id="UP000009168"/>
    </source>
</evidence>
<reference evidence="2" key="1">
    <citation type="journal article" date="2006" name="PLoS Biol.">
        <title>Macronuclear genome sequence of the ciliate Tetrahymena thermophila, a model eukaryote.</title>
        <authorList>
            <person name="Eisen J.A."/>
            <person name="Coyne R.S."/>
            <person name="Wu M."/>
            <person name="Wu D."/>
            <person name="Thiagarajan M."/>
            <person name="Wortman J.R."/>
            <person name="Badger J.H."/>
            <person name="Ren Q."/>
            <person name="Amedeo P."/>
            <person name="Jones K.M."/>
            <person name="Tallon L.J."/>
            <person name="Delcher A.L."/>
            <person name="Salzberg S.L."/>
            <person name="Silva J.C."/>
            <person name="Haas B.J."/>
            <person name="Majoros W.H."/>
            <person name="Farzad M."/>
            <person name="Carlton J.M."/>
            <person name="Smith R.K. Jr."/>
            <person name="Garg J."/>
            <person name="Pearlman R.E."/>
            <person name="Karrer K.M."/>
            <person name="Sun L."/>
            <person name="Manning G."/>
            <person name="Elde N.C."/>
            <person name="Turkewitz A.P."/>
            <person name="Asai D.J."/>
            <person name="Wilkes D.E."/>
            <person name="Wang Y."/>
            <person name="Cai H."/>
            <person name="Collins K."/>
            <person name="Stewart B.A."/>
            <person name="Lee S.R."/>
            <person name="Wilamowska K."/>
            <person name="Weinberg Z."/>
            <person name="Ruzzo W.L."/>
            <person name="Wloga D."/>
            <person name="Gaertig J."/>
            <person name="Frankel J."/>
            <person name="Tsao C.-C."/>
            <person name="Gorovsky M.A."/>
            <person name="Keeling P.J."/>
            <person name="Waller R.F."/>
            <person name="Patron N.J."/>
            <person name="Cherry J.M."/>
            <person name="Stover N.A."/>
            <person name="Krieger C.J."/>
            <person name="del Toro C."/>
            <person name="Ryder H.F."/>
            <person name="Williamson S.C."/>
            <person name="Barbeau R.A."/>
            <person name="Hamilton E.P."/>
            <person name="Orias E."/>
        </authorList>
    </citation>
    <scope>NUCLEOTIDE SEQUENCE [LARGE SCALE GENOMIC DNA]</scope>
    <source>
        <strain evidence="2">SB210</strain>
    </source>
</reference>
<gene>
    <name evidence="1" type="ORF">TTHERM_00190680</name>
</gene>
<dbReference type="STRING" id="312017.I7MEI1"/>
<dbReference type="eggNOG" id="ENOG502QUCI">
    <property type="taxonomic scope" value="Eukaryota"/>
</dbReference>
<dbReference type="AlphaFoldDB" id="I7MEI1"/>
<name>I7MEI1_TETTS</name>
<dbReference type="Proteomes" id="UP000009168">
    <property type="component" value="Unassembled WGS sequence"/>
</dbReference>
<dbReference type="OrthoDB" id="271259at2759"/>
<evidence type="ECO:0000313" key="1">
    <source>
        <dbReference type="EMBL" id="EAR96400.2"/>
    </source>
</evidence>
<dbReference type="EMBL" id="GG662693">
    <property type="protein sequence ID" value="EAR96400.2"/>
    <property type="molecule type" value="Genomic_DNA"/>
</dbReference>
<dbReference type="SUPFAM" id="SSF52540">
    <property type="entry name" value="P-loop containing nucleoside triphosphate hydrolases"/>
    <property type="match status" value="1"/>
</dbReference>
<sequence>MNTQDQKIVQLDLSKIDFTQHSKFNQESEINGDGKQNMDKNLENKTVNLYDLVKIKVTLNDNYYIFSRYLISRMLTLIYIDKQTAASIAKSIKKKLVEKEVKEINQNQLEEILFETIYQQIPTNPAGVIGTYKIVSEFYRMRTPIVILIFGAPKIGKSNIANQLADKMNISNVLQTDIISCVMEMMHVGDSKQNHWNDISIDLDETIKRYEQRCYQVRKGANTDIQKCLSQGKPVIIEGTELNPSFFLKIKNEDEQIIKSDQIKQKLSQYIEGSIHERDILDDYSIEQDSQNIQLFQPEPQEWESAAEKDRIRQAIDYFAKFNQGQLVIVAFHLVISKKQHRFNINNQQVIQKISDSKEREIQTDILLNKFQAIQNHLLKQCSLSCTIPIDINCQQHTLDTVQKILLKNIENWYYRQNKSQDKKEKQ</sequence>
<keyword evidence="2" id="KW-1185">Reference proteome</keyword>
<proteinExistence type="predicted"/>